<dbReference type="CDD" id="cd03257">
    <property type="entry name" value="ABC_NikE_OppD_transporters"/>
    <property type="match status" value="2"/>
</dbReference>
<evidence type="ECO:0000256" key="1">
    <source>
        <dbReference type="ARBA" id="ARBA00005417"/>
    </source>
</evidence>
<dbReference type="InterPro" id="IPR017871">
    <property type="entry name" value="ABC_transporter-like_CS"/>
</dbReference>
<dbReference type="GO" id="GO:0015833">
    <property type="term" value="P:peptide transport"/>
    <property type="evidence" value="ECO:0007669"/>
    <property type="project" value="InterPro"/>
</dbReference>
<dbReference type="SUPFAM" id="SSF52540">
    <property type="entry name" value="P-loop containing nucleoside triphosphate hydrolases"/>
    <property type="match status" value="2"/>
</dbReference>
<dbReference type="PANTHER" id="PTHR43776:SF7">
    <property type="entry name" value="D,D-DIPEPTIDE TRANSPORT ATP-BINDING PROTEIN DDPF-RELATED"/>
    <property type="match status" value="1"/>
</dbReference>
<dbReference type="Gene3D" id="3.40.50.300">
    <property type="entry name" value="P-loop containing nucleotide triphosphate hydrolases"/>
    <property type="match status" value="2"/>
</dbReference>
<evidence type="ECO:0000256" key="3">
    <source>
        <dbReference type="ARBA" id="ARBA00022741"/>
    </source>
</evidence>
<dbReference type="PANTHER" id="PTHR43776">
    <property type="entry name" value="TRANSPORT ATP-BINDING PROTEIN"/>
    <property type="match status" value="1"/>
</dbReference>
<sequence>MTQQDAAAIAETHAGPSDRSAAEVPVLAVEGLNVSYRTAVGLSRVVHDVSFTVRPGEVVALVGESGSGKTTTAQAVIGLLAENAHRDSGRIVLNGVDIADWSEKRLESVRGARIGLIPQDPSSSLNPVRTIGAQIAEVLQIHKRGDKAAQRARVLELLTRVGLPEPERRAAQYPHELSGGMRQRVLIAIAIALQPELIIADEATSALDVTVQKTILDLLDELRAEFGTAILFVTHDLGVAAERAERIVVLQHGRIQEQGETRAVIAQPESEYTKRLFADAPSFHLAPARATPRPQQAPLFLRDASAAPEVDYAVEVEDLVTEFGRGAQAFRAVDGVSFRLRRGTTHAIVGESGSGKTTTARAVVGLAEPTSGCIIIDGEHVAKFRGERRRQLRRRIQLVYQNPFGSLDPRQSIEQIVAEPLRNFGLADRRGRGIRAAELIDLVALPSTVLGRRARELSGGQRQRVAIARALAVNPEILVLDEAVSALDVTVQAQILRLLESLQAELGLSYLFISHDLAVVRQISDTVSVMSRGRAVETGSATQIFGNPQHEYTQQLLAAVPSVKEFSA</sequence>
<feature type="domain" description="ABC transporter" evidence="5">
    <location>
        <begin position="29"/>
        <end position="277"/>
    </location>
</feature>
<dbReference type="InterPro" id="IPR003593">
    <property type="entry name" value="AAA+_ATPase"/>
</dbReference>
<dbReference type="Proteomes" id="UP000181956">
    <property type="component" value="Chromosome I"/>
</dbReference>
<dbReference type="FunFam" id="3.40.50.300:FF:000016">
    <property type="entry name" value="Oligopeptide ABC transporter ATP-binding component"/>
    <property type="match status" value="1"/>
</dbReference>
<keyword evidence="2" id="KW-0813">Transport</keyword>
<keyword evidence="4 6" id="KW-0067">ATP-binding</keyword>
<dbReference type="Pfam" id="PF08352">
    <property type="entry name" value="oligo_HPY"/>
    <property type="match status" value="1"/>
</dbReference>
<keyword evidence="7" id="KW-1185">Reference proteome</keyword>
<dbReference type="PROSITE" id="PS00211">
    <property type="entry name" value="ABC_TRANSPORTER_1"/>
    <property type="match status" value="2"/>
</dbReference>
<dbReference type="GO" id="GO:0005524">
    <property type="term" value="F:ATP binding"/>
    <property type="evidence" value="ECO:0007669"/>
    <property type="project" value="UniProtKB-KW"/>
</dbReference>
<evidence type="ECO:0000256" key="2">
    <source>
        <dbReference type="ARBA" id="ARBA00022448"/>
    </source>
</evidence>
<dbReference type="Pfam" id="PF00005">
    <property type="entry name" value="ABC_tran"/>
    <property type="match status" value="2"/>
</dbReference>
<organism evidence="6 7">
    <name type="scientific">Microterricola viridarii</name>
    <dbReference type="NCBI Taxonomy" id="412690"/>
    <lineage>
        <taxon>Bacteria</taxon>
        <taxon>Bacillati</taxon>
        <taxon>Actinomycetota</taxon>
        <taxon>Actinomycetes</taxon>
        <taxon>Micrococcales</taxon>
        <taxon>Microbacteriaceae</taxon>
        <taxon>Microterricola</taxon>
    </lineage>
</organism>
<comment type="similarity">
    <text evidence="1">Belongs to the ABC transporter superfamily.</text>
</comment>
<evidence type="ECO:0000256" key="4">
    <source>
        <dbReference type="ARBA" id="ARBA00022840"/>
    </source>
</evidence>
<keyword evidence="3" id="KW-0547">Nucleotide-binding</keyword>
<dbReference type="InterPro" id="IPR013563">
    <property type="entry name" value="Oligopep_ABC_C"/>
</dbReference>
<protein>
    <submittedName>
        <fullName evidence="6">Peptide/nickel transport system ATP-binding protein</fullName>
    </submittedName>
</protein>
<evidence type="ECO:0000313" key="7">
    <source>
        <dbReference type="Proteomes" id="UP000181956"/>
    </source>
</evidence>
<dbReference type="InterPro" id="IPR003439">
    <property type="entry name" value="ABC_transporter-like_ATP-bd"/>
</dbReference>
<dbReference type="SMART" id="SM00382">
    <property type="entry name" value="AAA"/>
    <property type="match status" value="2"/>
</dbReference>
<proteinExistence type="inferred from homology"/>
<evidence type="ECO:0000313" key="6">
    <source>
        <dbReference type="EMBL" id="SDT18424.1"/>
    </source>
</evidence>
<dbReference type="NCBIfam" id="NF007739">
    <property type="entry name" value="PRK10419.1"/>
    <property type="match status" value="2"/>
</dbReference>
<reference evidence="7" key="1">
    <citation type="submission" date="2016-10" db="EMBL/GenBank/DDBJ databases">
        <authorList>
            <person name="Varghese N."/>
            <person name="Submissions S."/>
        </authorList>
    </citation>
    <scope>NUCLEOTIDE SEQUENCE [LARGE SCALE GENOMIC DNA]</scope>
    <source>
        <strain evidence="7">DSM 21772</strain>
    </source>
</reference>
<feature type="domain" description="ABC transporter" evidence="5">
    <location>
        <begin position="314"/>
        <end position="557"/>
    </location>
</feature>
<dbReference type="STRING" id="412690.SAMN04489834_3023"/>
<dbReference type="GO" id="GO:0055085">
    <property type="term" value="P:transmembrane transport"/>
    <property type="evidence" value="ECO:0007669"/>
    <property type="project" value="UniProtKB-ARBA"/>
</dbReference>
<dbReference type="InterPro" id="IPR050319">
    <property type="entry name" value="ABC_transp_ATP-bind"/>
</dbReference>
<dbReference type="NCBIfam" id="NF008453">
    <property type="entry name" value="PRK11308.1"/>
    <property type="match status" value="2"/>
</dbReference>
<dbReference type="InterPro" id="IPR027417">
    <property type="entry name" value="P-loop_NTPase"/>
</dbReference>
<dbReference type="EMBL" id="LT629742">
    <property type="protein sequence ID" value="SDT18424.1"/>
    <property type="molecule type" value="Genomic_DNA"/>
</dbReference>
<dbReference type="GO" id="GO:0016887">
    <property type="term" value="F:ATP hydrolysis activity"/>
    <property type="evidence" value="ECO:0007669"/>
    <property type="project" value="InterPro"/>
</dbReference>
<accession>A0A1H1YAN1</accession>
<dbReference type="AlphaFoldDB" id="A0A1H1YAN1"/>
<dbReference type="RefSeq" id="WP_083364771.1">
    <property type="nucleotide sequence ID" value="NZ_LT629742.1"/>
</dbReference>
<dbReference type="PROSITE" id="PS50893">
    <property type="entry name" value="ABC_TRANSPORTER_2"/>
    <property type="match status" value="2"/>
</dbReference>
<gene>
    <name evidence="6" type="ORF">SAMN04489834_3023</name>
</gene>
<dbReference type="OrthoDB" id="4008250at2"/>
<name>A0A1H1YAN1_9MICO</name>
<evidence type="ECO:0000259" key="5">
    <source>
        <dbReference type="PROSITE" id="PS50893"/>
    </source>
</evidence>